<proteinExistence type="predicted"/>
<dbReference type="AlphaFoldDB" id="A0AAV4VGA6"/>
<organism evidence="1 2">
    <name type="scientific">Caerostris darwini</name>
    <dbReference type="NCBI Taxonomy" id="1538125"/>
    <lineage>
        <taxon>Eukaryota</taxon>
        <taxon>Metazoa</taxon>
        <taxon>Ecdysozoa</taxon>
        <taxon>Arthropoda</taxon>
        <taxon>Chelicerata</taxon>
        <taxon>Arachnida</taxon>
        <taxon>Araneae</taxon>
        <taxon>Araneomorphae</taxon>
        <taxon>Entelegynae</taxon>
        <taxon>Araneoidea</taxon>
        <taxon>Araneidae</taxon>
        <taxon>Caerostris</taxon>
    </lineage>
</organism>
<evidence type="ECO:0000313" key="1">
    <source>
        <dbReference type="EMBL" id="GIY69352.1"/>
    </source>
</evidence>
<comment type="caution">
    <text evidence="1">The sequence shown here is derived from an EMBL/GenBank/DDBJ whole genome shotgun (WGS) entry which is preliminary data.</text>
</comment>
<dbReference type="EMBL" id="BPLQ01013035">
    <property type="protein sequence ID" value="GIY69352.1"/>
    <property type="molecule type" value="Genomic_DNA"/>
</dbReference>
<sequence length="163" mass="18399">MKKLLYFSVWIENFNRLPEVTQCFYCNDFYHESSNSRSKDIFKTSKSSILFYSSPYRSSSSAIPTTQTQIGTSACSSGRCNFYPPKLPHDIKEYATVFKSDGGVKNPYNRLLQCSKPIEKLHLFTGLFCLSTNDVQAHSACQPMTQGSQCRSSCGSKELPKIN</sequence>
<protein>
    <submittedName>
        <fullName evidence="1">Uncharacterized protein</fullName>
    </submittedName>
</protein>
<name>A0AAV4VGA6_9ARAC</name>
<evidence type="ECO:0000313" key="2">
    <source>
        <dbReference type="Proteomes" id="UP001054837"/>
    </source>
</evidence>
<gene>
    <name evidence="1" type="ORF">CDAR_470411</name>
</gene>
<keyword evidence="2" id="KW-1185">Reference proteome</keyword>
<dbReference type="Proteomes" id="UP001054837">
    <property type="component" value="Unassembled WGS sequence"/>
</dbReference>
<accession>A0AAV4VGA6</accession>
<reference evidence="1 2" key="1">
    <citation type="submission" date="2021-06" db="EMBL/GenBank/DDBJ databases">
        <title>Caerostris darwini draft genome.</title>
        <authorList>
            <person name="Kono N."/>
            <person name="Arakawa K."/>
        </authorList>
    </citation>
    <scope>NUCLEOTIDE SEQUENCE [LARGE SCALE GENOMIC DNA]</scope>
</reference>